<proteinExistence type="predicted"/>
<accession>A0A8N1SCB5</accession>
<dbReference type="RefSeq" id="XP_025075877.1">
    <property type="nucleotide sequence ID" value="XM_025220092.1"/>
</dbReference>
<reference evidence="6" key="1">
    <citation type="submission" date="2025-08" db="UniProtKB">
        <authorList>
            <consortium name="RefSeq"/>
        </authorList>
    </citation>
    <scope>IDENTIFICATION</scope>
</reference>
<dbReference type="InterPro" id="IPR019775">
    <property type="entry name" value="WD40_repeat_CS"/>
</dbReference>
<keyword evidence="2 4" id="KW-0853">WD repeat</keyword>
<protein>
    <recommendedName>
        <fullName evidence="1">WD repeat-containing protein on Y chromosome</fullName>
    </recommendedName>
</protein>
<dbReference type="InterPro" id="IPR001680">
    <property type="entry name" value="WD40_rpt"/>
</dbReference>
<gene>
    <name evidence="6" type="primary">LOC105434153</name>
</gene>
<keyword evidence="5" id="KW-1185">Reference proteome</keyword>
<dbReference type="CTD" id="26067056"/>
<keyword evidence="3" id="KW-0677">Repeat</keyword>
<evidence type="ECO:0000256" key="4">
    <source>
        <dbReference type="PROSITE-ProRule" id="PRU00221"/>
    </source>
</evidence>
<evidence type="ECO:0000313" key="5">
    <source>
        <dbReference type="Proteomes" id="UP000504615"/>
    </source>
</evidence>
<dbReference type="InterPro" id="IPR036322">
    <property type="entry name" value="WD40_repeat_dom_sf"/>
</dbReference>
<evidence type="ECO:0000256" key="2">
    <source>
        <dbReference type="ARBA" id="ARBA00022574"/>
    </source>
</evidence>
<name>A0A8N1SCB5_9HYME</name>
<dbReference type="OrthoDB" id="5980302at2759"/>
<dbReference type="SUPFAM" id="SSF50978">
    <property type="entry name" value="WD40 repeat-like"/>
    <property type="match status" value="2"/>
</dbReference>
<dbReference type="AlphaFoldDB" id="A0A8N1SCB5"/>
<dbReference type="InterPro" id="IPR015943">
    <property type="entry name" value="WD40/YVTN_repeat-like_dom_sf"/>
</dbReference>
<dbReference type="Pfam" id="PF00400">
    <property type="entry name" value="WD40"/>
    <property type="match status" value="4"/>
</dbReference>
<dbReference type="InterPro" id="IPR051242">
    <property type="entry name" value="WD-EF-hand_domain"/>
</dbReference>
<feature type="repeat" description="WD" evidence="4">
    <location>
        <begin position="308"/>
        <end position="349"/>
    </location>
</feature>
<dbReference type="Gene3D" id="2.130.10.10">
    <property type="entry name" value="YVTN repeat-like/Quinoprotein amine dehydrogenase"/>
    <property type="match status" value="2"/>
</dbReference>
<feature type="repeat" description="WD" evidence="4">
    <location>
        <begin position="456"/>
        <end position="490"/>
    </location>
</feature>
<dbReference type="GeneID" id="105434153"/>
<feature type="repeat" description="WD" evidence="4">
    <location>
        <begin position="397"/>
        <end position="429"/>
    </location>
</feature>
<organism evidence="5 6">
    <name type="scientific">Pogonomyrmex barbatus</name>
    <name type="common">red harvester ant</name>
    <dbReference type="NCBI Taxonomy" id="144034"/>
    <lineage>
        <taxon>Eukaryota</taxon>
        <taxon>Metazoa</taxon>
        <taxon>Ecdysozoa</taxon>
        <taxon>Arthropoda</taxon>
        <taxon>Hexapoda</taxon>
        <taxon>Insecta</taxon>
        <taxon>Pterygota</taxon>
        <taxon>Neoptera</taxon>
        <taxon>Endopterygota</taxon>
        <taxon>Hymenoptera</taxon>
        <taxon>Apocrita</taxon>
        <taxon>Aculeata</taxon>
        <taxon>Formicoidea</taxon>
        <taxon>Formicidae</taxon>
        <taxon>Myrmicinae</taxon>
        <taxon>Pogonomyrmex</taxon>
    </lineage>
</organism>
<dbReference type="SMART" id="SM00320">
    <property type="entry name" value="WD40"/>
    <property type="match status" value="8"/>
</dbReference>
<dbReference type="PANTHER" id="PTHR44324">
    <property type="entry name" value="WD40 REPEAT DOMAIN 95"/>
    <property type="match status" value="1"/>
</dbReference>
<dbReference type="PROSITE" id="PS50294">
    <property type="entry name" value="WD_REPEATS_REGION"/>
    <property type="match status" value="1"/>
</dbReference>
<evidence type="ECO:0000256" key="3">
    <source>
        <dbReference type="ARBA" id="ARBA00022737"/>
    </source>
</evidence>
<dbReference type="PANTHER" id="PTHR44324:SF6">
    <property type="entry name" value="EF-HAND CALCIUM BINDING DOMAIN 8"/>
    <property type="match status" value="1"/>
</dbReference>
<evidence type="ECO:0000313" key="6">
    <source>
        <dbReference type="RefSeq" id="XP_025075877.1"/>
    </source>
</evidence>
<sequence length="606" mass="69181">MKLKGKVTWNRFLSYLLIEFRNIDSSLKLQKLEVPLTDLPKLLKTRHRTSVCRIIFCPEVLPDRSTSFRRGCYLTVSRDGVINYWSLDLEYERTVQSKNPYLKIQSTVITDMIVLPDVQVVCTSSTECDLRFYDVVARKFDLRILISSLENAVVCMYYYFSTDIQQNSYIVLGDTSGSIIIMAFNPTDRGPFKPSTVYDMITLRYADVIKGELQGFDVTVFKNIHTNWTCQVAYYESLRMFVSSSQCSVCSLCVFDATGARTQYRFQVPMGISCFTLCEESRILVTGGPDCVVRIWNPFVPGKANAIFSEHRSTICALVVIDAGKRIYSLSKDRCIKVWDVASLNCIQTYNKLPSELSEYTQMTIVFNTLTRTMIIASMMIAILVCEHVINEETSDGYTHTKGVSCVLYNQLFRVIVSTGLDSCIIVWDPWRGHRLRLISHAHSIMRYGQHADIEITAACFDDSEQFLVTGARDGSLKMWNFNTGLCLRNVMVDHQCEITNVVWYKNQILCCGWNKRVTEVAASESDICKNWTNNHTDDILCAAIKFPQLLATGTYNGELILWNLETGQPFRQYQVTNVSKRYITMMNAQEATSNEIGKSIDQEMK</sequence>
<dbReference type="PROSITE" id="PS50082">
    <property type="entry name" value="WD_REPEATS_2"/>
    <property type="match status" value="3"/>
</dbReference>
<dbReference type="Proteomes" id="UP000504615">
    <property type="component" value="Unplaced"/>
</dbReference>
<dbReference type="PROSITE" id="PS00678">
    <property type="entry name" value="WD_REPEATS_1"/>
    <property type="match status" value="2"/>
</dbReference>
<evidence type="ECO:0000256" key="1">
    <source>
        <dbReference type="ARBA" id="ARBA00014901"/>
    </source>
</evidence>